<gene>
    <name evidence="1" type="ORF">MTR67_026272</name>
</gene>
<organism evidence="1 2">
    <name type="scientific">Solanum verrucosum</name>
    <dbReference type="NCBI Taxonomy" id="315347"/>
    <lineage>
        <taxon>Eukaryota</taxon>
        <taxon>Viridiplantae</taxon>
        <taxon>Streptophyta</taxon>
        <taxon>Embryophyta</taxon>
        <taxon>Tracheophyta</taxon>
        <taxon>Spermatophyta</taxon>
        <taxon>Magnoliopsida</taxon>
        <taxon>eudicotyledons</taxon>
        <taxon>Gunneridae</taxon>
        <taxon>Pentapetalae</taxon>
        <taxon>asterids</taxon>
        <taxon>lamiids</taxon>
        <taxon>Solanales</taxon>
        <taxon>Solanaceae</taxon>
        <taxon>Solanoideae</taxon>
        <taxon>Solaneae</taxon>
        <taxon>Solanum</taxon>
    </lineage>
</organism>
<sequence>MGSVAHVDDESKELVRDVHRLARLGVQLVDSTKGGIMVHNCSESSIVADVKAKQCIDTTLVELKEEVVKNSTEAFSQGGDGVLTYQGHLCVPNVDDLREHILSKAHSSRYYIH</sequence>
<protein>
    <submittedName>
        <fullName evidence="1">Uncharacterized protein</fullName>
    </submittedName>
</protein>
<accession>A0AAF0TTT0</accession>
<dbReference type="AlphaFoldDB" id="A0AAF0TTT0"/>
<name>A0AAF0TTT0_SOLVR</name>
<keyword evidence="2" id="KW-1185">Reference proteome</keyword>
<dbReference type="EMBL" id="CP133617">
    <property type="protein sequence ID" value="WMV32887.1"/>
    <property type="molecule type" value="Genomic_DNA"/>
</dbReference>
<evidence type="ECO:0000313" key="2">
    <source>
        <dbReference type="Proteomes" id="UP001234989"/>
    </source>
</evidence>
<evidence type="ECO:0000313" key="1">
    <source>
        <dbReference type="EMBL" id="WMV32887.1"/>
    </source>
</evidence>
<proteinExistence type="predicted"/>
<dbReference type="Proteomes" id="UP001234989">
    <property type="component" value="Chromosome 6"/>
</dbReference>
<reference evidence="1" key="1">
    <citation type="submission" date="2023-08" db="EMBL/GenBank/DDBJ databases">
        <title>A de novo genome assembly of Solanum verrucosum Schlechtendal, a Mexican diploid species geographically isolated from the other diploid A-genome species in potato relatives.</title>
        <authorList>
            <person name="Hosaka K."/>
        </authorList>
    </citation>
    <scope>NUCLEOTIDE SEQUENCE</scope>
    <source>
        <tissue evidence="1">Young leaves</tissue>
    </source>
</reference>